<comment type="similarity">
    <text evidence="2">Belongs to the ABC transporter superfamily. ABCA family. CPR flippase (TC 3.A.1.211) subfamily.</text>
</comment>
<accession>A0ABP1A9C2</accession>
<feature type="compositionally biased region" description="Acidic residues" evidence="10">
    <location>
        <begin position="64"/>
        <end position="73"/>
    </location>
</feature>
<feature type="transmembrane region" description="Helical" evidence="11">
    <location>
        <begin position="560"/>
        <end position="579"/>
    </location>
</feature>
<dbReference type="CDD" id="cd03263">
    <property type="entry name" value="ABC_subfamily_A"/>
    <property type="match status" value="2"/>
</dbReference>
<feature type="transmembrane region" description="Helical" evidence="11">
    <location>
        <begin position="1439"/>
        <end position="1460"/>
    </location>
</feature>
<evidence type="ECO:0000256" key="8">
    <source>
        <dbReference type="ARBA" id="ARBA00022989"/>
    </source>
</evidence>
<evidence type="ECO:0000256" key="3">
    <source>
        <dbReference type="ARBA" id="ARBA00022448"/>
    </source>
</evidence>
<keyword evidence="6" id="KW-0547">Nucleotide-binding</keyword>
<dbReference type="PANTHER" id="PTHR19229:SF36">
    <property type="entry name" value="ATP-BINDING CASSETTE SUB-FAMILY A MEMBER 2"/>
    <property type="match status" value="1"/>
</dbReference>
<dbReference type="PROSITE" id="PS50893">
    <property type="entry name" value="ABC_TRANSPORTER_2"/>
    <property type="match status" value="2"/>
</dbReference>
<feature type="domain" description="ABC transporter" evidence="12">
    <location>
        <begin position="1615"/>
        <end position="1852"/>
    </location>
</feature>
<keyword evidence="7" id="KW-0067">ATP-binding</keyword>
<dbReference type="InterPro" id="IPR013525">
    <property type="entry name" value="ABC2_TM"/>
</dbReference>
<feature type="domain" description="ABC transporter" evidence="12">
    <location>
        <begin position="722"/>
        <end position="952"/>
    </location>
</feature>
<dbReference type="InterPro" id="IPR003593">
    <property type="entry name" value="AAA+_ATPase"/>
</dbReference>
<keyword evidence="14" id="KW-1185">Reference proteome</keyword>
<sequence>MMAAHHHPAATHLELMERGQSKDHHHRGFTGGDAHIQPEDQDSWDEDDAAGGARSPVAAREQQQEEDEEEEEGFVLPPPCRGRQQLHAMLRRQWLSKKRGWVQTVMELISPLLMMSLIVWGWSKSVEEHFFMEFPVNVTLPVFRDEYLTPRSLLEFCPPQKLLSIQDLKWDELALAMALIKEADFMNNTNWMSEMNSTSNMTIDDFLKKEEIFTSAIPLSPVLLSLALKCMDTGTQVSNALKTFRQYRGPLPIPTFDGFVALHKLIQKVLVNNGQYEEAIRIQQHFGNMLGNLLSLGRITFAPNSSEVAGLVNHLTSETKLFREVYGGTFASEEEAVKSAMFDTEFDSPIWAVVVVNQMDPLNGKVDYKIRMNFTTVPHTWSTIHKHRIGLLTYYKHYYTSGFLSLQDAINSYVFKLAPKSEETDDVLDKRLMWGAAFPVPAHSRNKFYKAVGPMLGLMMCLSTLYPLGMLVKGLVEEKETRAKETMYIMGLKPWVFSTSWLLTYMAVFFMVSLSVSSLLSVTIFPHSDLSILFLLFFLFTVSLISFGFFLSVFFSKAKLAAIVAPFIHFGAIMPRYIFFRASGGQAIQGKSVAALLPPTAFTFGVDLVGHYEGAGFGMTWGNILEDKFSMAFILALLLIDIFLYAALAWYLEQILPSEFGAVRSPWFLFSPSYWWSNRKDMATAQYKRLHADEEENSHTNNDNNNNIEPYVSDGHHQQPAVQIRDLRKVYSGGKVAVEGLTLDLYEDHITALLGHNGAGKSTTISMLTGLIRPSSGDALIWGHSIRQDMNNIRRTIGVCPQQNVLFNYLTVKEHLELFASLKGVPKLYVDGEVQDMVTRLGLQDKLHARASNLSGGMKRKLQMGLAMIGGSRVVFLDEPTSGLDPQSRRSVWELLQRFKAGRAIVLTTHYMDEADLLCDRIAIMSEGRLRCCGSSLFLKAKFGVGYNLSMTRSSIACNDSVVSDLVRRHVPEAVLLSSAGGEMTYQLPFTNKAAFAQLFQELEQQKEALHISGYGVSMTTLEEVFLSLAVDDQTSENQEGGESQIHVHETPVQVSNGHQIAAQNGSQNGNGEPKLNGIVYNGTSYTHQNGHNVVIPVQGFSYSRKSSESSFLRAFFEMFKKRVLIARRDLKGLINSVLLPVVVISFVMLILKLNIDPAGPELMLNFRMYAPTSNKDSPLKTIVPVVVGAPHSDDALSLLHGNEYLEYYAQDIGLKNSVQLSEQLLETYSLKPARFGALVFNDTLWPQMNTSALRNFNWTQLQKVLNRTKASSTWKSFDVNETMKKLLQTESGNGVVSQITFLFNTTSDHSLPALIQELAQARLQAAVKNNSTSFLVSSHPLPLTKNESLKLQTVLTVLAALFILIPFCYLAASFAVFVVRERIVKAKLLQIVSGGSRIAYWVATYTWDMIMYTAIVAITMLVFVLYQDQSFIGSWTKVGAVLALLMSFGASVIPLTYCYSFAFSNHANAQVAIAGIHFVTGFAMVVGSLVMGALDETKALNEKLMYLYKPFPPFHLGRGLVSLSALDLESTVSGQSSNPYTWDVLGRPLTWMAAEAFGYLLLTLLIENDIPLWLWHSMQTYISSSKASPLRREDPDVSNERVRVETGLTQGDSVIMQHLWKVFPGRGLDIAKVAVKDLSIGIHRGECFGFLGVNGAGKTTTLSILSGDIKPTSGNASINGYSVLTQLTAARRQMGYCPQFDPLLDLMTAREHLHMYASLKGVPRIHVHEVVNSLVQAVGLQNYVDRVAGSYSGGNKRKLALAIALVGDPAVVFLDEPSSGMDPVSRRGMWNLITDSVSERDMSVVLTTHSMEECEALCGRVGVMVAGTFVCLGSIQHVKSRFGQGYTVELRCKNREAIPALQQFMLLTFPGARLEEEHGTRVKYCLPMKDFSLSLAFSALEREKDRLGLEDYNVSQSTLEQVFLSLANGRTQEEEE</sequence>
<proteinExistence type="inferred from homology"/>
<dbReference type="InterPro" id="IPR056264">
    <property type="entry name" value="R2_ABCA1-4-like"/>
</dbReference>
<feature type="compositionally biased region" description="Low complexity" evidence="10">
    <location>
        <begin position="699"/>
        <end position="709"/>
    </location>
</feature>
<feature type="compositionally biased region" description="Acidic residues" evidence="10">
    <location>
        <begin position="39"/>
        <end position="49"/>
    </location>
</feature>
<dbReference type="InterPro" id="IPR026082">
    <property type="entry name" value="ABCA"/>
</dbReference>
<evidence type="ECO:0000256" key="7">
    <source>
        <dbReference type="ARBA" id="ARBA00022840"/>
    </source>
</evidence>
<keyword evidence="3" id="KW-0813">Transport</keyword>
<evidence type="ECO:0000259" key="12">
    <source>
        <dbReference type="PROSITE" id="PS50893"/>
    </source>
</evidence>
<dbReference type="InterPro" id="IPR003439">
    <property type="entry name" value="ABC_transporter-like_ATP-bd"/>
</dbReference>
<evidence type="ECO:0000256" key="1">
    <source>
        <dbReference type="ARBA" id="ARBA00004141"/>
    </source>
</evidence>
<evidence type="ECO:0000256" key="11">
    <source>
        <dbReference type="SAM" id="Phobius"/>
    </source>
</evidence>
<evidence type="ECO:0000256" key="4">
    <source>
        <dbReference type="ARBA" id="ARBA00022692"/>
    </source>
</evidence>
<keyword evidence="9 11" id="KW-0472">Membrane</keyword>
<feature type="transmembrane region" description="Helical" evidence="11">
    <location>
        <begin position="629"/>
        <end position="652"/>
    </location>
</feature>
<dbReference type="InterPro" id="IPR027417">
    <property type="entry name" value="P-loop_NTPase"/>
</dbReference>
<dbReference type="InterPro" id="IPR017871">
    <property type="entry name" value="ABC_transporter-like_CS"/>
</dbReference>
<dbReference type="Proteomes" id="UP001497522">
    <property type="component" value="Chromosome 10"/>
</dbReference>
<gene>
    <name evidence="13" type="ORF">CSSPJE1EN2_LOCUS2124</name>
</gene>
<dbReference type="SUPFAM" id="SSF52540">
    <property type="entry name" value="P-loop containing nucleoside triphosphate hydrolases"/>
    <property type="match status" value="2"/>
</dbReference>
<organism evidence="13 14">
    <name type="scientific">Sphagnum jensenii</name>
    <dbReference type="NCBI Taxonomy" id="128206"/>
    <lineage>
        <taxon>Eukaryota</taxon>
        <taxon>Viridiplantae</taxon>
        <taxon>Streptophyta</taxon>
        <taxon>Embryophyta</taxon>
        <taxon>Bryophyta</taxon>
        <taxon>Sphagnophytina</taxon>
        <taxon>Sphagnopsida</taxon>
        <taxon>Sphagnales</taxon>
        <taxon>Sphagnaceae</taxon>
        <taxon>Sphagnum</taxon>
    </lineage>
</organism>
<feature type="transmembrane region" description="Helical" evidence="11">
    <location>
        <begin position="1355"/>
        <end position="1380"/>
    </location>
</feature>
<protein>
    <recommendedName>
        <fullName evidence="12">ABC transporter domain-containing protein</fullName>
    </recommendedName>
</protein>
<feature type="region of interest" description="Disordered" evidence="10">
    <location>
        <begin position="693"/>
        <end position="712"/>
    </location>
</feature>
<feature type="transmembrane region" description="Helical" evidence="11">
    <location>
        <begin position="1401"/>
        <end position="1427"/>
    </location>
</feature>
<feature type="transmembrane region" description="Helical" evidence="11">
    <location>
        <begin position="455"/>
        <end position="476"/>
    </location>
</feature>
<feature type="transmembrane region" description="Helical" evidence="11">
    <location>
        <begin position="532"/>
        <end position="553"/>
    </location>
</feature>
<evidence type="ECO:0000256" key="9">
    <source>
        <dbReference type="ARBA" id="ARBA00023136"/>
    </source>
</evidence>
<dbReference type="Pfam" id="PF12698">
    <property type="entry name" value="ABC2_membrane_3"/>
    <property type="match status" value="2"/>
</dbReference>
<feature type="region of interest" description="Disordered" evidence="10">
    <location>
        <begin position="19"/>
        <end position="79"/>
    </location>
</feature>
<evidence type="ECO:0000256" key="6">
    <source>
        <dbReference type="ARBA" id="ARBA00022741"/>
    </source>
</evidence>
<dbReference type="Pfam" id="PF00005">
    <property type="entry name" value="ABC_tran"/>
    <property type="match status" value="2"/>
</dbReference>
<keyword evidence="8 11" id="KW-1133">Transmembrane helix</keyword>
<evidence type="ECO:0000313" key="13">
    <source>
        <dbReference type="EMBL" id="CAK9859129.1"/>
    </source>
</evidence>
<evidence type="ECO:0000256" key="10">
    <source>
        <dbReference type="SAM" id="MobiDB-lite"/>
    </source>
</evidence>
<feature type="transmembrane region" description="Helical" evidence="11">
    <location>
        <begin position="101"/>
        <end position="122"/>
    </location>
</feature>
<evidence type="ECO:0000313" key="14">
    <source>
        <dbReference type="Proteomes" id="UP001497522"/>
    </source>
</evidence>
<evidence type="ECO:0000256" key="2">
    <source>
        <dbReference type="ARBA" id="ARBA00008526"/>
    </source>
</evidence>
<evidence type="ECO:0000256" key="5">
    <source>
        <dbReference type="ARBA" id="ARBA00022737"/>
    </source>
</evidence>
<name>A0ABP1A9C2_9BRYO</name>
<dbReference type="PROSITE" id="PS00211">
    <property type="entry name" value="ABC_TRANSPORTER_1"/>
    <property type="match status" value="2"/>
</dbReference>
<dbReference type="Pfam" id="PF23321">
    <property type="entry name" value="R1_ABCA1"/>
    <property type="match status" value="2"/>
</dbReference>
<keyword evidence="4 11" id="KW-0812">Transmembrane</keyword>
<dbReference type="PANTHER" id="PTHR19229">
    <property type="entry name" value="ATP-BINDING CASSETTE TRANSPORTER SUBFAMILY A ABCA"/>
    <property type="match status" value="1"/>
</dbReference>
<reference evidence="13" key="1">
    <citation type="submission" date="2024-03" db="EMBL/GenBank/DDBJ databases">
        <authorList>
            <consortium name="ELIXIR-Norway"/>
            <consortium name="Elixir Norway"/>
        </authorList>
    </citation>
    <scope>NUCLEOTIDE SEQUENCE</scope>
</reference>
<keyword evidence="5" id="KW-0677">Repeat</keyword>
<feature type="transmembrane region" description="Helical" evidence="11">
    <location>
        <begin position="496"/>
        <end position="520"/>
    </location>
</feature>
<dbReference type="EMBL" id="OZ023711">
    <property type="protein sequence ID" value="CAK9859129.1"/>
    <property type="molecule type" value="Genomic_DNA"/>
</dbReference>
<comment type="subcellular location">
    <subcellularLocation>
        <location evidence="1">Membrane</location>
        <topology evidence="1">Multi-pass membrane protein</topology>
    </subcellularLocation>
</comment>
<feature type="transmembrane region" description="Helical" evidence="11">
    <location>
        <begin position="1472"/>
        <end position="1495"/>
    </location>
</feature>
<dbReference type="Gene3D" id="3.40.50.300">
    <property type="entry name" value="P-loop containing nucleotide triphosphate hydrolases"/>
    <property type="match status" value="2"/>
</dbReference>
<dbReference type="SMART" id="SM00382">
    <property type="entry name" value="AAA"/>
    <property type="match status" value="2"/>
</dbReference>